<dbReference type="PANTHER" id="PTHR45436">
    <property type="entry name" value="SENSOR HISTIDINE KINASE YKOH"/>
    <property type="match status" value="1"/>
</dbReference>
<dbReference type="PRINTS" id="PR00344">
    <property type="entry name" value="BCTRLSENSOR"/>
</dbReference>
<dbReference type="GO" id="GO:0000155">
    <property type="term" value="F:phosphorelay sensor kinase activity"/>
    <property type="evidence" value="ECO:0007669"/>
    <property type="project" value="InterPro"/>
</dbReference>
<dbReference type="AlphaFoldDB" id="A0A8J8MTK7"/>
<evidence type="ECO:0000256" key="10">
    <source>
        <dbReference type="ARBA" id="ARBA00022989"/>
    </source>
</evidence>
<keyword evidence="11" id="KW-0902">Two-component regulatory system</keyword>
<dbReference type="RefSeq" id="WP_211783435.1">
    <property type="nucleotide sequence ID" value="NZ_CP047289.1"/>
</dbReference>
<dbReference type="GO" id="GO:0005524">
    <property type="term" value="F:ATP binding"/>
    <property type="evidence" value="ECO:0007669"/>
    <property type="project" value="UniProtKB-KW"/>
</dbReference>
<dbReference type="InterPro" id="IPR003594">
    <property type="entry name" value="HATPase_dom"/>
</dbReference>
<keyword evidence="9" id="KW-0067">ATP-binding</keyword>
<dbReference type="InterPro" id="IPR036890">
    <property type="entry name" value="HATPase_C_sf"/>
</dbReference>
<dbReference type="Pfam" id="PF08521">
    <property type="entry name" value="2CSK_N"/>
    <property type="match status" value="1"/>
</dbReference>
<dbReference type="KEGG" id="fap:GR316_07995"/>
<dbReference type="PANTHER" id="PTHR45436:SF14">
    <property type="entry name" value="SENSOR PROTEIN QSEC"/>
    <property type="match status" value="1"/>
</dbReference>
<name>A0A8J8MTK7_9RHOB</name>
<feature type="domain" description="Histidine kinase" evidence="14">
    <location>
        <begin position="233"/>
        <end position="433"/>
    </location>
</feature>
<dbReference type="Gene3D" id="3.30.565.10">
    <property type="entry name" value="Histidine kinase-like ATPase, C-terminal domain"/>
    <property type="match status" value="1"/>
</dbReference>
<evidence type="ECO:0000256" key="9">
    <source>
        <dbReference type="ARBA" id="ARBA00022840"/>
    </source>
</evidence>
<dbReference type="Pfam" id="PF00512">
    <property type="entry name" value="HisKA"/>
    <property type="match status" value="1"/>
</dbReference>
<evidence type="ECO:0000313" key="15">
    <source>
        <dbReference type="EMBL" id="QUS36214.1"/>
    </source>
</evidence>
<gene>
    <name evidence="15" type="ORF">GR316_07995</name>
</gene>
<keyword evidence="6 13" id="KW-0812">Transmembrane</keyword>
<dbReference type="SMART" id="SM00388">
    <property type="entry name" value="HisKA"/>
    <property type="match status" value="1"/>
</dbReference>
<dbReference type="InterPro" id="IPR003661">
    <property type="entry name" value="HisK_dim/P_dom"/>
</dbReference>
<sequence>MISLRLRMFVILLAATCAVWASAFAWIHHSTAAKVDRVLDARLAEAARMVSSLMSDRRIDVDAAIALAAPAPAGEDYFRQLSCQVWRLDGARVAGSTFAPEAKLAQQDGFGTNTVDGIAWRVFAVTNVERGVRVMIGDSLAMRERLIGDVTRGLILPSLAVLPVLAGLIWWGLSGGLRPLRRLAGDLSVRDAEELRPLDRRLPTELAPIQSAMNDLFARVEAARERERSFTAFAAHELKTPLAGLKTQAQIAARGDAGQRARALTQIEASVARTDRLVRQLLDMAAVDARPGGEDRVPISVILRDCVQMTEALARGRDVTVRVRIDGDMPQDRLLLGAALRNVLENAIHASPAGGVVQIRAGAGRIEVTDAGPGIPAEDRARITERFFRGRRPTYGGSGLGLAIARAAMVKLGGDIDLHPAEGGGEVAVLRLS</sequence>
<evidence type="ECO:0000256" key="8">
    <source>
        <dbReference type="ARBA" id="ARBA00022777"/>
    </source>
</evidence>
<evidence type="ECO:0000313" key="16">
    <source>
        <dbReference type="Proteomes" id="UP000679284"/>
    </source>
</evidence>
<evidence type="ECO:0000256" key="1">
    <source>
        <dbReference type="ARBA" id="ARBA00000085"/>
    </source>
</evidence>
<evidence type="ECO:0000256" key="3">
    <source>
        <dbReference type="ARBA" id="ARBA00012438"/>
    </source>
</evidence>
<dbReference type="InterPro" id="IPR004358">
    <property type="entry name" value="Sig_transdc_His_kin-like_C"/>
</dbReference>
<dbReference type="Pfam" id="PF02518">
    <property type="entry name" value="HATPase_c"/>
    <property type="match status" value="1"/>
</dbReference>
<accession>A0A8J8MTK7</accession>
<keyword evidence="8 15" id="KW-0418">Kinase</keyword>
<evidence type="ECO:0000256" key="12">
    <source>
        <dbReference type="ARBA" id="ARBA00023136"/>
    </source>
</evidence>
<evidence type="ECO:0000256" key="7">
    <source>
        <dbReference type="ARBA" id="ARBA00022741"/>
    </source>
</evidence>
<dbReference type="SUPFAM" id="SSF55874">
    <property type="entry name" value="ATPase domain of HSP90 chaperone/DNA topoisomerase II/histidine kinase"/>
    <property type="match status" value="1"/>
</dbReference>
<evidence type="ECO:0000256" key="2">
    <source>
        <dbReference type="ARBA" id="ARBA00004141"/>
    </source>
</evidence>
<dbReference type="CDD" id="cd00082">
    <property type="entry name" value="HisKA"/>
    <property type="match status" value="1"/>
</dbReference>
<keyword evidence="16" id="KW-1185">Reference proteome</keyword>
<evidence type="ECO:0000256" key="11">
    <source>
        <dbReference type="ARBA" id="ARBA00023012"/>
    </source>
</evidence>
<dbReference type="EMBL" id="CP047289">
    <property type="protein sequence ID" value="QUS36214.1"/>
    <property type="molecule type" value="Genomic_DNA"/>
</dbReference>
<dbReference type="SMART" id="SM00387">
    <property type="entry name" value="HATPase_c"/>
    <property type="match status" value="1"/>
</dbReference>
<keyword evidence="12 13" id="KW-0472">Membrane</keyword>
<dbReference type="EC" id="2.7.13.3" evidence="3"/>
<evidence type="ECO:0000256" key="13">
    <source>
        <dbReference type="SAM" id="Phobius"/>
    </source>
</evidence>
<keyword evidence="4" id="KW-0597">Phosphoprotein</keyword>
<keyword evidence="10 13" id="KW-1133">Transmembrane helix</keyword>
<dbReference type="PROSITE" id="PS50109">
    <property type="entry name" value="HIS_KIN"/>
    <property type="match status" value="1"/>
</dbReference>
<comment type="catalytic activity">
    <reaction evidence="1">
        <text>ATP + protein L-histidine = ADP + protein N-phospho-L-histidine.</text>
        <dbReference type="EC" id="2.7.13.3"/>
    </reaction>
</comment>
<organism evidence="15 16">
    <name type="scientific">Falsirhodobacter algicola</name>
    <dbReference type="NCBI Taxonomy" id="2692330"/>
    <lineage>
        <taxon>Bacteria</taxon>
        <taxon>Pseudomonadati</taxon>
        <taxon>Pseudomonadota</taxon>
        <taxon>Alphaproteobacteria</taxon>
        <taxon>Rhodobacterales</taxon>
        <taxon>Paracoccaceae</taxon>
        <taxon>Falsirhodobacter</taxon>
    </lineage>
</organism>
<dbReference type="Gene3D" id="1.10.287.130">
    <property type="match status" value="1"/>
</dbReference>
<dbReference type="SUPFAM" id="SSF47384">
    <property type="entry name" value="Homodimeric domain of signal transducing histidine kinase"/>
    <property type="match status" value="1"/>
</dbReference>
<evidence type="ECO:0000256" key="5">
    <source>
        <dbReference type="ARBA" id="ARBA00022679"/>
    </source>
</evidence>
<keyword evidence="5" id="KW-0808">Transferase</keyword>
<reference evidence="15" key="1">
    <citation type="submission" date="2020-01" db="EMBL/GenBank/DDBJ databases">
        <authorList>
            <person name="Yang Y."/>
            <person name="Kwon Y.M."/>
        </authorList>
    </citation>
    <scope>NUCLEOTIDE SEQUENCE</scope>
    <source>
        <strain evidence="15">PG104</strain>
    </source>
</reference>
<keyword evidence="7" id="KW-0547">Nucleotide-binding</keyword>
<evidence type="ECO:0000256" key="6">
    <source>
        <dbReference type="ARBA" id="ARBA00022692"/>
    </source>
</evidence>
<dbReference type="InterPro" id="IPR005467">
    <property type="entry name" value="His_kinase_dom"/>
</dbReference>
<evidence type="ECO:0000256" key="4">
    <source>
        <dbReference type="ARBA" id="ARBA00022553"/>
    </source>
</evidence>
<dbReference type="Proteomes" id="UP000679284">
    <property type="component" value="Chromosome"/>
</dbReference>
<dbReference type="GO" id="GO:0005886">
    <property type="term" value="C:plasma membrane"/>
    <property type="evidence" value="ECO:0007669"/>
    <property type="project" value="TreeGrafter"/>
</dbReference>
<protein>
    <recommendedName>
        <fullName evidence="3">histidine kinase</fullName>
        <ecNumber evidence="3">2.7.13.3</ecNumber>
    </recommendedName>
</protein>
<evidence type="ECO:0000259" key="14">
    <source>
        <dbReference type="PROSITE" id="PS50109"/>
    </source>
</evidence>
<feature type="transmembrane region" description="Helical" evidence="13">
    <location>
        <begin position="154"/>
        <end position="173"/>
    </location>
</feature>
<comment type="subcellular location">
    <subcellularLocation>
        <location evidence="2">Membrane</location>
        <topology evidence="2">Multi-pass membrane protein</topology>
    </subcellularLocation>
</comment>
<dbReference type="InterPro" id="IPR013727">
    <property type="entry name" value="2CSK_N"/>
</dbReference>
<dbReference type="InterPro" id="IPR050428">
    <property type="entry name" value="TCS_sensor_his_kinase"/>
</dbReference>
<dbReference type="InterPro" id="IPR036097">
    <property type="entry name" value="HisK_dim/P_sf"/>
</dbReference>
<proteinExistence type="predicted"/>
<dbReference type="CDD" id="cd00075">
    <property type="entry name" value="HATPase"/>
    <property type="match status" value="1"/>
</dbReference>